<evidence type="ECO:0000256" key="1">
    <source>
        <dbReference type="ARBA" id="ARBA00006914"/>
    </source>
</evidence>
<accession>A0A8X8GDQ1</accession>
<dbReference type="InterPro" id="IPR027417">
    <property type="entry name" value="P-loop_NTPase"/>
</dbReference>
<dbReference type="PANTHER" id="PTHR23073">
    <property type="entry name" value="26S PROTEASOME REGULATORY SUBUNIT"/>
    <property type="match status" value="1"/>
</dbReference>
<feature type="domain" description="AAA+ ATPase" evidence="4">
    <location>
        <begin position="31"/>
        <end position="249"/>
    </location>
</feature>
<dbReference type="InterPro" id="IPR003959">
    <property type="entry name" value="ATPase_AAA_core"/>
</dbReference>
<proteinExistence type="inferred from homology"/>
<comment type="similarity">
    <text evidence="1">Belongs to the AAA ATPase family.</text>
</comment>
<protein>
    <submittedName>
        <fullName evidence="5">AAA family ATPase</fullName>
    </submittedName>
</protein>
<dbReference type="RefSeq" id="WP_234622866.1">
    <property type="nucleotide sequence ID" value="NZ_JAHWXT010000001.1"/>
</dbReference>
<dbReference type="SUPFAM" id="SSF52540">
    <property type="entry name" value="P-loop containing nucleoside triphosphate hydrolases"/>
    <property type="match status" value="2"/>
</dbReference>
<evidence type="ECO:0000313" key="5">
    <source>
        <dbReference type="EMBL" id="MCF0263852.1"/>
    </source>
</evidence>
<dbReference type="GO" id="GO:0005524">
    <property type="term" value="F:ATP binding"/>
    <property type="evidence" value="ECO:0007669"/>
    <property type="project" value="UniProtKB-KW"/>
</dbReference>
<gene>
    <name evidence="5" type="ORF">KW868_05130</name>
</gene>
<evidence type="ECO:0000259" key="4">
    <source>
        <dbReference type="SMART" id="SM00382"/>
    </source>
</evidence>
<dbReference type="GO" id="GO:0016887">
    <property type="term" value="F:ATP hydrolysis activity"/>
    <property type="evidence" value="ECO:0007669"/>
    <property type="project" value="InterPro"/>
</dbReference>
<evidence type="ECO:0000256" key="3">
    <source>
        <dbReference type="ARBA" id="ARBA00022840"/>
    </source>
</evidence>
<dbReference type="InterPro" id="IPR050221">
    <property type="entry name" value="26S_Proteasome_ATPase"/>
</dbReference>
<dbReference type="Gene3D" id="3.40.50.300">
    <property type="entry name" value="P-loop containing nucleotide triphosphate hydrolases"/>
    <property type="match status" value="2"/>
</dbReference>
<reference evidence="5" key="1">
    <citation type="submission" date="2021-07" db="EMBL/GenBank/DDBJ databases">
        <authorList>
            <person name="Fernandez M."/>
            <person name="Pereira P."/>
            <person name="Torres Tejerizo G.A."/>
            <person name="Gonzalez P."/>
            <person name="Agostini E."/>
        </authorList>
    </citation>
    <scope>NUCLEOTIDE SEQUENCE</scope>
    <source>
        <strain evidence="5">SFC 500-1A</strain>
    </source>
</reference>
<evidence type="ECO:0000256" key="2">
    <source>
        <dbReference type="ARBA" id="ARBA00022741"/>
    </source>
</evidence>
<name>A0A8X8GDQ1_ACIGI</name>
<keyword evidence="3" id="KW-0067">ATP-binding</keyword>
<dbReference type="Gene3D" id="1.10.8.60">
    <property type="match status" value="1"/>
</dbReference>
<dbReference type="Proteomes" id="UP000887320">
    <property type="component" value="Unassembled WGS sequence"/>
</dbReference>
<dbReference type="CDD" id="cd19481">
    <property type="entry name" value="RecA-like_protease"/>
    <property type="match status" value="1"/>
</dbReference>
<feature type="domain" description="AAA+ ATPase" evidence="4">
    <location>
        <begin position="292"/>
        <end position="421"/>
    </location>
</feature>
<dbReference type="SMART" id="SM00382">
    <property type="entry name" value="AAA"/>
    <property type="match status" value="2"/>
</dbReference>
<organism evidence="5 6">
    <name type="scientific">Acinetobacter guillouiae</name>
    <name type="common">Acinetobacter genomosp. 11</name>
    <dbReference type="NCBI Taxonomy" id="106649"/>
    <lineage>
        <taxon>Bacteria</taxon>
        <taxon>Pseudomonadati</taxon>
        <taxon>Pseudomonadota</taxon>
        <taxon>Gammaproteobacteria</taxon>
        <taxon>Moraxellales</taxon>
        <taxon>Moraxellaceae</taxon>
        <taxon>Acinetobacter</taxon>
    </lineage>
</organism>
<comment type="caution">
    <text evidence="5">The sequence shown here is derived from an EMBL/GenBank/DDBJ whole genome shotgun (WGS) entry which is preliminary data.</text>
</comment>
<evidence type="ECO:0000313" key="6">
    <source>
        <dbReference type="Proteomes" id="UP000887320"/>
    </source>
</evidence>
<sequence length="527" mass="57550">MSQPLEALKQPYSLTTGQNKTLETLQNLIPLLPVIVLQGSVGSGKTQVLKKLSIDLDAQFFALSEVLEQFGGQQDPLKSEDTLSTALGNALKSAKILIIDDIDIITAFARFSNQGNPRYGYISAVLKNFLDEVIAQKKHIVLSLTREVNEDTWFGEKSLQEQLNLNGGRAVFISLPDYSDVDYAELLVNTVGQERASRIDVGALRSFASNLSGNQIVTAARLSAAKNPTDLNTDDIISELREYVSSNLDSAQVEQLQSNDLKGTEALWQALETHVLLPMRGGELVSSLGLKPKRGVVLYGNPGTGKTSIGRALAHQMKGKFFMIDGSFITEPPQAFFRKLTAIFEAAEASNPSIIFIDDADVLFNTSHVYGLNRYLLSKLDGLVSSNVGNVCIIMTAMDVNDLPAALVRSGRIELWLETKLPELEIRTQILARYSAVFPEPPTEAELQSLASRSKGFTPADLRRITGDAKALLVQDDHLGKPRLSSATYLTQALELFQDMRKRANVALGKTDEIEDDLDAVSASCCG</sequence>
<dbReference type="EMBL" id="JAHWXT010000001">
    <property type="protein sequence ID" value="MCF0263852.1"/>
    <property type="molecule type" value="Genomic_DNA"/>
</dbReference>
<dbReference type="AlphaFoldDB" id="A0A8X8GDQ1"/>
<dbReference type="InterPro" id="IPR003593">
    <property type="entry name" value="AAA+_ATPase"/>
</dbReference>
<keyword evidence="2" id="KW-0547">Nucleotide-binding</keyword>
<dbReference type="Pfam" id="PF00004">
    <property type="entry name" value="AAA"/>
    <property type="match status" value="2"/>
</dbReference>